<protein>
    <submittedName>
        <fullName evidence="2">Sporulation initiation factor Spo0A C-terminal domain-containing protein</fullName>
    </submittedName>
</protein>
<dbReference type="AlphaFoldDB" id="A0A9D0ZFJ9"/>
<keyword evidence="2" id="KW-0396">Initiation factor</keyword>
<reference evidence="2" key="2">
    <citation type="journal article" date="2021" name="PeerJ">
        <title>Extensive microbial diversity within the chicken gut microbiome revealed by metagenomics and culture.</title>
        <authorList>
            <person name="Gilroy R."/>
            <person name="Ravi A."/>
            <person name="Getino M."/>
            <person name="Pursley I."/>
            <person name="Horton D.L."/>
            <person name="Alikhan N.F."/>
            <person name="Baker D."/>
            <person name="Gharbi K."/>
            <person name="Hall N."/>
            <person name="Watson M."/>
            <person name="Adriaenssens E.M."/>
            <person name="Foster-Nyarko E."/>
            <person name="Jarju S."/>
            <person name="Secka A."/>
            <person name="Antonio M."/>
            <person name="Oren A."/>
            <person name="Chaudhuri R.R."/>
            <person name="La Ragione R."/>
            <person name="Hildebrand F."/>
            <person name="Pallen M.J."/>
        </authorList>
    </citation>
    <scope>NUCLEOTIDE SEQUENCE</scope>
    <source>
        <strain evidence="2">ChiBcolR7-354</strain>
    </source>
</reference>
<dbReference type="GO" id="GO:0042173">
    <property type="term" value="P:regulation of sporulation resulting in formation of a cellular spore"/>
    <property type="evidence" value="ECO:0007669"/>
    <property type="project" value="InterPro"/>
</dbReference>
<dbReference type="EMBL" id="DVGA01000093">
    <property type="protein sequence ID" value="HIQ79286.1"/>
    <property type="molecule type" value="Genomic_DNA"/>
</dbReference>
<keyword evidence="2" id="KW-0648">Protein biosynthesis</keyword>
<dbReference type="Pfam" id="PF08769">
    <property type="entry name" value="Spo0A_C"/>
    <property type="match status" value="1"/>
</dbReference>
<dbReference type="Proteomes" id="UP000824262">
    <property type="component" value="Unassembled WGS sequence"/>
</dbReference>
<dbReference type="Gene3D" id="1.10.10.10">
    <property type="entry name" value="Winged helix-like DNA-binding domain superfamily/Winged helix DNA-binding domain"/>
    <property type="match status" value="1"/>
</dbReference>
<dbReference type="InterPro" id="IPR016032">
    <property type="entry name" value="Sig_transdc_resp-reg_C-effctor"/>
</dbReference>
<evidence type="ECO:0000313" key="3">
    <source>
        <dbReference type="Proteomes" id="UP000824262"/>
    </source>
</evidence>
<evidence type="ECO:0000259" key="1">
    <source>
        <dbReference type="Pfam" id="PF08769"/>
    </source>
</evidence>
<dbReference type="GO" id="GO:0003700">
    <property type="term" value="F:DNA-binding transcription factor activity"/>
    <property type="evidence" value="ECO:0007669"/>
    <property type="project" value="InterPro"/>
</dbReference>
<name>A0A9D0ZFJ9_9FIRM</name>
<dbReference type="GO" id="GO:0003743">
    <property type="term" value="F:translation initiation factor activity"/>
    <property type="evidence" value="ECO:0007669"/>
    <property type="project" value="UniProtKB-KW"/>
</dbReference>
<dbReference type="SUPFAM" id="SSF46894">
    <property type="entry name" value="C-terminal effector domain of the bipartite response regulators"/>
    <property type="match status" value="1"/>
</dbReference>
<dbReference type="GO" id="GO:0005509">
    <property type="term" value="F:calcium ion binding"/>
    <property type="evidence" value="ECO:0007669"/>
    <property type="project" value="InterPro"/>
</dbReference>
<reference evidence="2" key="1">
    <citation type="submission" date="2020-10" db="EMBL/GenBank/DDBJ databases">
        <authorList>
            <person name="Gilroy R."/>
        </authorList>
    </citation>
    <scope>NUCLEOTIDE SEQUENCE</scope>
    <source>
        <strain evidence="2">ChiBcolR7-354</strain>
    </source>
</reference>
<dbReference type="InterPro" id="IPR036388">
    <property type="entry name" value="WH-like_DNA-bd_sf"/>
</dbReference>
<dbReference type="GO" id="GO:0003677">
    <property type="term" value="F:DNA binding"/>
    <property type="evidence" value="ECO:0007669"/>
    <property type="project" value="InterPro"/>
</dbReference>
<organism evidence="2 3">
    <name type="scientific">Candidatus Scatomorpha intestinavium</name>
    <dbReference type="NCBI Taxonomy" id="2840922"/>
    <lineage>
        <taxon>Bacteria</taxon>
        <taxon>Bacillati</taxon>
        <taxon>Bacillota</taxon>
        <taxon>Clostridia</taxon>
        <taxon>Eubacteriales</taxon>
        <taxon>Candidatus Scatomorpha</taxon>
    </lineage>
</organism>
<proteinExistence type="predicted"/>
<accession>A0A9D0ZFJ9</accession>
<dbReference type="InterPro" id="IPR014879">
    <property type="entry name" value="Spo0A_C"/>
</dbReference>
<gene>
    <name evidence="2" type="ORF">IAB77_08525</name>
</gene>
<evidence type="ECO:0000313" key="2">
    <source>
        <dbReference type="EMBL" id="HIQ79286.1"/>
    </source>
</evidence>
<comment type="caution">
    <text evidence="2">The sequence shown here is derived from an EMBL/GenBank/DDBJ whole genome shotgun (WGS) entry which is preliminary data.</text>
</comment>
<dbReference type="GO" id="GO:0005737">
    <property type="term" value="C:cytoplasm"/>
    <property type="evidence" value="ECO:0007669"/>
    <property type="project" value="InterPro"/>
</dbReference>
<sequence length="120" mass="13351">MDDFAPPAAGELSAIYDLLYRLGVTATYTGFFHTSYAVYLTIQQPERLLLVTKWLYPEVAKRYGTSWRCVERNIRTVSGVAWSRSRPLLEELARAPLNAAPGTSRFLAILTHTLSGNSAA</sequence>
<feature type="domain" description="Sporulation initiation factor Spo0A C-terminal" evidence="1">
    <location>
        <begin position="15"/>
        <end position="113"/>
    </location>
</feature>